<dbReference type="AlphaFoldDB" id="A0A2Z4MKC8"/>
<name>A0A2Z4MKC8_BREBE</name>
<keyword evidence="1" id="KW-0238">DNA-binding</keyword>
<dbReference type="PROSITE" id="PS50943">
    <property type="entry name" value="HTH_CROC1"/>
    <property type="match status" value="1"/>
</dbReference>
<dbReference type="Pfam" id="PF01381">
    <property type="entry name" value="HTH_3"/>
    <property type="match status" value="1"/>
</dbReference>
<dbReference type="SUPFAM" id="SSF47413">
    <property type="entry name" value="lambda repressor-like DNA-binding domains"/>
    <property type="match status" value="1"/>
</dbReference>
<dbReference type="CDD" id="cd00093">
    <property type="entry name" value="HTH_XRE"/>
    <property type="match status" value="1"/>
</dbReference>
<dbReference type="InterPro" id="IPR001387">
    <property type="entry name" value="Cro/C1-type_HTH"/>
</dbReference>
<dbReference type="InterPro" id="IPR010982">
    <property type="entry name" value="Lambda_DNA-bd_dom_sf"/>
</dbReference>
<feature type="domain" description="HTH cro/C1-type" evidence="2">
    <location>
        <begin position="31"/>
        <end position="85"/>
    </location>
</feature>
<evidence type="ECO:0000259" key="2">
    <source>
        <dbReference type="PROSITE" id="PS50943"/>
    </source>
</evidence>
<gene>
    <name evidence="3" type="ORF">AB432_018545</name>
</gene>
<protein>
    <submittedName>
        <fullName evidence="3">XRE family transcriptional regulator</fullName>
    </submittedName>
</protein>
<reference evidence="3 4" key="1">
    <citation type="journal article" date="2015" name="Genome Announc.">
        <title>Draft Genome Sequence of Brevibacillus brevis DZQ7, a Plant Growth-Promoting Rhizobacterium with Broad-Spectrum Antimicrobial Activity.</title>
        <authorList>
            <person name="Hou Q."/>
            <person name="Wang C."/>
            <person name="Hou X."/>
            <person name="Xia Z."/>
            <person name="Ye J."/>
            <person name="Liu K."/>
            <person name="Liu H."/>
            <person name="Wang J."/>
            <person name="Guo H."/>
            <person name="Yu X."/>
            <person name="Yang Y."/>
            <person name="Du B."/>
            <person name="Ding Y."/>
        </authorList>
    </citation>
    <scope>NUCLEOTIDE SEQUENCE [LARGE SCALE GENOMIC DNA]</scope>
    <source>
        <strain evidence="3 4">DZQ7</strain>
    </source>
</reference>
<dbReference type="SMART" id="SM00530">
    <property type="entry name" value="HTH_XRE"/>
    <property type="match status" value="1"/>
</dbReference>
<evidence type="ECO:0000256" key="1">
    <source>
        <dbReference type="ARBA" id="ARBA00023125"/>
    </source>
</evidence>
<evidence type="ECO:0000313" key="3">
    <source>
        <dbReference type="EMBL" id="AWX56924.1"/>
    </source>
</evidence>
<dbReference type="PANTHER" id="PTHR46558:SF4">
    <property type="entry name" value="DNA-BIDING PHAGE PROTEIN"/>
    <property type="match status" value="1"/>
</dbReference>
<dbReference type="GO" id="GO:0003677">
    <property type="term" value="F:DNA binding"/>
    <property type="evidence" value="ECO:0007669"/>
    <property type="project" value="UniProtKB-KW"/>
</dbReference>
<organism evidence="3 4">
    <name type="scientific">Brevibacillus brevis</name>
    <name type="common">Bacillus brevis</name>
    <dbReference type="NCBI Taxonomy" id="1393"/>
    <lineage>
        <taxon>Bacteria</taxon>
        <taxon>Bacillati</taxon>
        <taxon>Bacillota</taxon>
        <taxon>Bacilli</taxon>
        <taxon>Bacillales</taxon>
        <taxon>Paenibacillaceae</taxon>
        <taxon>Brevibacillus</taxon>
    </lineage>
</organism>
<dbReference type="EMBL" id="CP030117">
    <property type="protein sequence ID" value="AWX56924.1"/>
    <property type="molecule type" value="Genomic_DNA"/>
</dbReference>
<accession>A0A2Z4MKC8</accession>
<proteinExistence type="predicted"/>
<evidence type="ECO:0000313" key="4">
    <source>
        <dbReference type="Proteomes" id="UP000036061"/>
    </source>
</evidence>
<dbReference type="Proteomes" id="UP000036061">
    <property type="component" value="Chromosome"/>
</dbReference>
<sequence length="103" mass="11811">MSLYCYLGVHKMSVKKVRCIYVKKLIPRKNLINTRKDVGLTQDDLANKAELSRGMLSNIERGYTLPSLPVAYRISKVLKRSIEYLFFDTNAQKTSVEHESKSA</sequence>
<dbReference type="Gene3D" id="1.10.260.40">
    <property type="entry name" value="lambda repressor-like DNA-binding domains"/>
    <property type="match status" value="1"/>
</dbReference>
<dbReference type="PANTHER" id="PTHR46558">
    <property type="entry name" value="TRACRIPTIONAL REGULATORY PROTEIN-RELATED-RELATED"/>
    <property type="match status" value="1"/>
</dbReference>